<gene>
    <name evidence="1" type="primary">ORF48303</name>
</gene>
<reference evidence="1" key="1">
    <citation type="submission" date="2014-12" db="EMBL/GenBank/DDBJ databases">
        <title>Insight into the proteome of Arion vulgaris.</title>
        <authorList>
            <person name="Aradska J."/>
            <person name="Bulat T."/>
            <person name="Smidak R."/>
            <person name="Sarate P."/>
            <person name="Gangsoo J."/>
            <person name="Sialana F."/>
            <person name="Bilban M."/>
            <person name="Lubec G."/>
        </authorList>
    </citation>
    <scope>NUCLEOTIDE SEQUENCE</scope>
    <source>
        <tissue evidence="1">Skin</tissue>
    </source>
</reference>
<accession>A0A0B6Z6E2</accession>
<protein>
    <submittedName>
        <fullName evidence="1">Uncharacterized protein</fullName>
    </submittedName>
</protein>
<name>A0A0B6Z6E2_9EUPU</name>
<sequence>MSLSLQNMDLEDVLEGLQIIAKSDETFYEHLKAVEDLMKRHAALLKLACSNFESWRLTVHEDA</sequence>
<organism evidence="1">
    <name type="scientific">Arion vulgaris</name>
    <dbReference type="NCBI Taxonomy" id="1028688"/>
    <lineage>
        <taxon>Eukaryota</taxon>
        <taxon>Metazoa</taxon>
        <taxon>Spiralia</taxon>
        <taxon>Lophotrochozoa</taxon>
        <taxon>Mollusca</taxon>
        <taxon>Gastropoda</taxon>
        <taxon>Heterobranchia</taxon>
        <taxon>Euthyneura</taxon>
        <taxon>Panpulmonata</taxon>
        <taxon>Eupulmonata</taxon>
        <taxon>Stylommatophora</taxon>
        <taxon>Helicina</taxon>
        <taxon>Arionoidea</taxon>
        <taxon>Arionidae</taxon>
        <taxon>Arion</taxon>
    </lineage>
</organism>
<dbReference type="EMBL" id="HACG01016571">
    <property type="protein sequence ID" value="CEK63436.1"/>
    <property type="molecule type" value="Transcribed_RNA"/>
</dbReference>
<proteinExistence type="predicted"/>
<dbReference type="AlphaFoldDB" id="A0A0B6Z6E2"/>
<evidence type="ECO:0000313" key="1">
    <source>
        <dbReference type="EMBL" id="CEK63436.1"/>
    </source>
</evidence>